<dbReference type="STRING" id="550983.A4R26_16975"/>
<dbReference type="InterPro" id="IPR000504">
    <property type="entry name" value="RRM_dom"/>
</dbReference>
<sequence length="78" mass="8843">MNIMVSNLNKLTTASHLLDLFIPFGLVKSVKIVRKDNNGLSQGMGFIKMDNFSGSSAIRGLHDMRFMNSYIEVYEVRM</sequence>
<reference evidence="3" key="1">
    <citation type="submission" date="2016-04" db="EMBL/GenBank/DDBJ databases">
        <authorList>
            <person name="Chen L."/>
            <person name="Zhuang W."/>
            <person name="Wang G."/>
        </authorList>
    </citation>
    <scope>NUCLEOTIDE SEQUENCE [LARGE SCALE GENOMIC DNA]</scope>
    <source>
        <strain evidence="3">208</strain>
    </source>
</reference>
<dbReference type="Pfam" id="PF00076">
    <property type="entry name" value="RRM_1"/>
    <property type="match status" value="1"/>
</dbReference>
<keyword evidence="3" id="KW-1185">Reference proteome</keyword>
<name>A0A1V9FZ90_9BACT</name>
<evidence type="ECO:0000313" key="2">
    <source>
        <dbReference type="EMBL" id="OQP63663.1"/>
    </source>
</evidence>
<dbReference type="EMBL" id="LWBP01000100">
    <property type="protein sequence ID" value="OQP63663.1"/>
    <property type="molecule type" value="Genomic_DNA"/>
</dbReference>
<dbReference type="Proteomes" id="UP000192276">
    <property type="component" value="Unassembled WGS sequence"/>
</dbReference>
<dbReference type="AlphaFoldDB" id="A0A1V9FZ90"/>
<gene>
    <name evidence="2" type="ORF">A4R26_16975</name>
</gene>
<dbReference type="SMART" id="SM00360">
    <property type="entry name" value="RRM"/>
    <property type="match status" value="1"/>
</dbReference>
<comment type="caution">
    <text evidence="2">The sequence shown here is derived from an EMBL/GenBank/DDBJ whole genome shotgun (WGS) entry which is preliminary data.</text>
</comment>
<evidence type="ECO:0000313" key="3">
    <source>
        <dbReference type="Proteomes" id="UP000192276"/>
    </source>
</evidence>
<feature type="domain" description="RRM" evidence="1">
    <location>
        <begin position="1"/>
        <end position="78"/>
    </location>
</feature>
<evidence type="ECO:0000259" key="1">
    <source>
        <dbReference type="PROSITE" id="PS50102"/>
    </source>
</evidence>
<dbReference type="CDD" id="cd00590">
    <property type="entry name" value="RRM_SF"/>
    <property type="match status" value="1"/>
</dbReference>
<accession>A0A1V9FZ90</accession>
<dbReference type="GO" id="GO:0003723">
    <property type="term" value="F:RNA binding"/>
    <property type="evidence" value="ECO:0007669"/>
    <property type="project" value="InterPro"/>
</dbReference>
<organism evidence="2 3">
    <name type="scientific">Niastella populi</name>
    <dbReference type="NCBI Taxonomy" id="550983"/>
    <lineage>
        <taxon>Bacteria</taxon>
        <taxon>Pseudomonadati</taxon>
        <taxon>Bacteroidota</taxon>
        <taxon>Chitinophagia</taxon>
        <taxon>Chitinophagales</taxon>
        <taxon>Chitinophagaceae</taxon>
        <taxon>Niastella</taxon>
    </lineage>
</organism>
<dbReference type="SUPFAM" id="SSF54928">
    <property type="entry name" value="RNA-binding domain, RBD"/>
    <property type="match status" value="1"/>
</dbReference>
<dbReference type="Gene3D" id="3.30.70.330">
    <property type="match status" value="1"/>
</dbReference>
<dbReference type="PROSITE" id="PS50102">
    <property type="entry name" value="RRM"/>
    <property type="match status" value="1"/>
</dbReference>
<protein>
    <recommendedName>
        <fullName evidence="1">RRM domain-containing protein</fullName>
    </recommendedName>
</protein>
<dbReference type="InterPro" id="IPR035979">
    <property type="entry name" value="RBD_domain_sf"/>
</dbReference>
<dbReference type="InterPro" id="IPR012677">
    <property type="entry name" value="Nucleotide-bd_a/b_plait_sf"/>
</dbReference>
<dbReference type="RefSeq" id="WP_081163741.1">
    <property type="nucleotide sequence ID" value="NZ_LWBP01000100.1"/>
</dbReference>
<proteinExistence type="predicted"/>
<dbReference type="OrthoDB" id="680720at2"/>